<organism evidence="2 3">
    <name type="scientific">Neomicrococcus lactis</name>
    <dbReference type="NCBI Taxonomy" id="732241"/>
    <lineage>
        <taxon>Bacteria</taxon>
        <taxon>Bacillati</taxon>
        <taxon>Actinomycetota</taxon>
        <taxon>Actinomycetes</taxon>
        <taxon>Micrococcales</taxon>
        <taxon>Micrococcaceae</taxon>
        <taxon>Neomicrococcus</taxon>
    </lineage>
</organism>
<dbReference type="CDD" id="cd06588">
    <property type="entry name" value="PhnB_like"/>
    <property type="match status" value="1"/>
</dbReference>
<keyword evidence="2" id="KW-0489">Methyltransferase</keyword>
<dbReference type="PANTHER" id="PTHR33990:SF2">
    <property type="entry name" value="PHNB-LIKE DOMAIN-CONTAINING PROTEIN"/>
    <property type="match status" value="1"/>
</dbReference>
<dbReference type="InterPro" id="IPR028973">
    <property type="entry name" value="PhnB-like"/>
</dbReference>
<name>A0A7W9DC28_9MICC</name>
<dbReference type="GO" id="GO:0008168">
    <property type="term" value="F:methyltransferase activity"/>
    <property type="evidence" value="ECO:0007669"/>
    <property type="project" value="UniProtKB-KW"/>
</dbReference>
<dbReference type="InterPro" id="IPR009725">
    <property type="entry name" value="3_dmu_93_MTrfase"/>
</dbReference>
<keyword evidence="3" id="KW-1185">Reference proteome</keyword>
<dbReference type="Gene3D" id="3.10.180.10">
    <property type="entry name" value="2,3-Dihydroxybiphenyl 1,2-Dioxygenase, domain 1"/>
    <property type="match status" value="1"/>
</dbReference>
<dbReference type="GO" id="GO:0032259">
    <property type="term" value="P:methylation"/>
    <property type="evidence" value="ECO:0007669"/>
    <property type="project" value="UniProtKB-KW"/>
</dbReference>
<reference evidence="2 3" key="1">
    <citation type="submission" date="2020-08" db="EMBL/GenBank/DDBJ databases">
        <title>Sequencing the genomes of 1000 actinobacteria strains.</title>
        <authorList>
            <person name="Klenk H.-P."/>
        </authorList>
    </citation>
    <scope>NUCLEOTIDE SEQUENCE [LARGE SCALE GENOMIC DNA]</scope>
    <source>
        <strain evidence="2 3">DSM 23694</strain>
    </source>
</reference>
<proteinExistence type="predicted"/>
<dbReference type="Pfam" id="PF06983">
    <property type="entry name" value="3-dmu-9_3-mt"/>
    <property type="match status" value="1"/>
</dbReference>
<dbReference type="Proteomes" id="UP000523863">
    <property type="component" value="Unassembled WGS sequence"/>
</dbReference>
<dbReference type="PIRSF" id="PIRSF021700">
    <property type="entry name" value="3_dmu_93_MTrfase"/>
    <property type="match status" value="1"/>
</dbReference>
<dbReference type="RefSeq" id="WP_183644159.1">
    <property type="nucleotide sequence ID" value="NZ_JACHBL010000001.1"/>
</dbReference>
<keyword evidence="2" id="KW-0830">Ubiquinone</keyword>
<evidence type="ECO:0000313" key="2">
    <source>
        <dbReference type="EMBL" id="MBB5599285.1"/>
    </source>
</evidence>
<dbReference type="EMBL" id="JACHBL010000001">
    <property type="protein sequence ID" value="MBB5599285.1"/>
    <property type="molecule type" value="Genomic_DNA"/>
</dbReference>
<evidence type="ECO:0000313" key="3">
    <source>
        <dbReference type="Proteomes" id="UP000523863"/>
    </source>
</evidence>
<sequence length="167" mass="17984">MKPLVTCLWFDGTASEAVRFYTGLFANSTSGAAAAVAAEQAGVAGQSEQEEPLVINFTINGQAFQALNGGPHYKPTPATSFVVSCKDQAEVDHYWDALTADGGEESMCGWLTDKYGFSWQIVPERLEELMTTSDAETQQRVVDAFMKMRKLDIAVIEAAATGSNSNS</sequence>
<feature type="domain" description="PhnB-like" evidence="1">
    <location>
        <begin position="4"/>
        <end position="122"/>
    </location>
</feature>
<dbReference type="InterPro" id="IPR029068">
    <property type="entry name" value="Glyas_Bleomycin-R_OHBP_Dase"/>
</dbReference>
<dbReference type="PANTHER" id="PTHR33990">
    <property type="entry name" value="PROTEIN YJDN-RELATED"/>
    <property type="match status" value="1"/>
</dbReference>
<accession>A0A7W9DC28</accession>
<dbReference type="AlphaFoldDB" id="A0A7W9DC28"/>
<protein>
    <submittedName>
        <fullName evidence="2">Putative 3-demethylubiquinone-9 3-methyltransferase (Glyoxalase superfamily)</fullName>
    </submittedName>
</protein>
<evidence type="ECO:0000259" key="1">
    <source>
        <dbReference type="Pfam" id="PF06983"/>
    </source>
</evidence>
<comment type="caution">
    <text evidence="2">The sequence shown here is derived from an EMBL/GenBank/DDBJ whole genome shotgun (WGS) entry which is preliminary data.</text>
</comment>
<dbReference type="SUPFAM" id="SSF54593">
    <property type="entry name" value="Glyoxalase/Bleomycin resistance protein/Dihydroxybiphenyl dioxygenase"/>
    <property type="match status" value="1"/>
</dbReference>
<keyword evidence="2" id="KW-0808">Transferase</keyword>
<gene>
    <name evidence="2" type="ORF">BKA12_002365</name>
</gene>